<evidence type="ECO:0000313" key="3">
    <source>
        <dbReference type="EMBL" id="CAG8452281.1"/>
    </source>
</evidence>
<reference evidence="3" key="1">
    <citation type="submission" date="2021-06" db="EMBL/GenBank/DDBJ databases">
        <authorList>
            <person name="Kallberg Y."/>
            <person name="Tangrot J."/>
            <person name="Rosling A."/>
        </authorList>
    </citation>
    <scope>NUCLEOTIDE SEQUENCE</scope>
    <source>
        <strain evidence="3">AZ414A</strain>
    </source>
</reference>
<dbReference type="SUPFAM" id="SSF52075">
    <property type="entry name" value="Outer arm dynein light chain 1"/>
    <property type="match status" value="1"/>
</dbReference>
<keyword evidence="1" id="KW-0433">Leucine-rich repeat</keyword>
<organism evidence="3 4">
    <name type="scientific">Diversispora eburnea</name>
    <dbReference type="NCBI Taxonomy" id="1213867"/>
    <lineage>
        <taxon>Eukaryota</taxon>
        <taxon>Fungi</taxon>
        <taxon>Fungi incertae sedis</taxon>
        <taxon>Mucoromycota</taxon>
        <taxon>Glomeromycotina</taxon>
        <taxon>Glomeromycetes</taxon>
        <taxon>Diversisporales</taxon>
        <taxon>Diversisporaceae</taxon>
        <taxon>Diversispora</taxon>
    </lineage>
</organism>
<gene>
    <name evidence="3" type="ORF">DEBURN_LOCUS2212</name>
</gene>
<name>A0A9N8VJ57_9GLOM</name>
<dbReference type="Proteomes" id="UP000789706">
    <property type="component" value="Unassembled WGS sequence"/>
</dbReference>
<dbReference type="PANTHER" id="PTHR48051">
    <property type="match status" value="1"/>
</dbReference>
<keyword evidence="2" id="KW-0677">Repeat</keyword>
<comment type="caution">
    <text evidence="3">The sequence shown here is derived from an EMBL/GenBank/DDBJ whole genome shotgun (WGS) entry which is preliminary data.</text>
</comment>
<dbReference type="InterPro" id="IPR001611">
    <property type="entry name" value="Leu-rich_rpt"/>
</dbReference>
<dbReference type="SMART" id="SM00369">
    <property type="entry name" value="LRR_TYP"/>
    <property type="match status" value="3"/>
</dbReference>
<accession>A0A9N8VJ57</accession>
<dbReference type="Pfam" id="PF12799">
    <property type="entry name" value="LRR_4"/>
    <property type="match status" value="1"/>
</dbReference>
<dbReference type="InterPro" id="IPR025875">
    <property type="entry name" value="Leu-rich_rpt_4"/>
</dbReference>
<keyword evidence="4" id="KW-1185">Reference proteome</keyword>
<dbReference type="GO" id="GO:0005737">
    <property type="term" value="C:cytoplasm"/>
    <property type="evidence" value="ECO:0007669"/>
    <property type="project" value="TreeGrafter"/>
</dbReference>
<dbReference type="AlphaFoldDB" id="A0A9N8VJ57"/>
<dbReference type="Gene3D" id="3.80.10.10">
    <property type="entry name" value="Ribonuclease Inhibitor"/>
    <property type="match status" value="1"/>
</dbReference>
<evidence type="ECO:0000256" key="2">
    <source>
        <dbReference type="ARBA" id="ARBA00022737"/>
    </source>
</evidence>
<dbReference type="EMBL" id="CAJVPK010000116">
    <property type="protein sequence ID" value="CAG8452281.1"/>
    <property type="molecule type" value="Genomic_DNA"/>
</dbReference>
<dbReference type="PANTHER" id="PTHR48051:SF1">
    <property type="entry name" value="RAS SUPPRESSOR PROTEIN 1"/>
    <property type="match status" value="1"/>
</dbReference>
<dbReference type="PROSITE" id="PS51450">
    <property type="entry name" value="LRR"/>
    <property type="match status" value="2"/>
</dbReference>
<sequence>MIFLQGKEHSYILKGNDVKKYDHKVILWNSKVYSRGYTITHYLTDNDNSKQQSHKTITKYFSSKQEVRLVDLNISKFTILKGAVPYLTTLRKLYLQNNQLKTIPESLFHLTKLEDLHLQCNELTSLSPNIGLLVSLCVLIIFSNKIEEIPSQIREFIGNILLDRGQHFFCCQKNDSKRKRRKCIFKFLTNDILNRIQLSHEIKPKTCTYCNVPLFHSAITFHDVDEICGTRVPIIYQLCSYTCKNLVMKNKEKKITLKS</sequence>
<dbReference type="InterPro" id="IPR032675">
    <property type="entry name" value="LRR_dom_sf"/>
</dbReference>
<dbReference type="InterPro" id="IPR003591">
    <property type="entry name" value="Leu-rich_rpt_typical-subtyp"/>
</dbReference>
<evidence type="ECO:0000256" key="1">
    <source>
        <dbReference type="ARBA" id="ARBA00022614"/>
    </source>
</evidence>
<dbReference type="InterPro" id="IPR050216">
    <property type="entry name" value="LRR_domain-containing"/>
</dbReference>
<proteinExistence type="predicted"/>
<protein>
    <submittedName>
        <fullName evidence="3">2884_t:CDS:1</fullName>
    </submittedName>
</protein>
<dbReference type="OrthoDB" id="1394818at2759"/>
<evidence type="ECO:0000313" key="4">
    <source>
        <dbReference type="Proteomes" id="UP000789706"/>
    </source>
</evidence>